<dbReference type="GO" id="GO:0006355">
    <property type="term" value="P:regulation of DNA-templated transcription"/>
    <property type="evidence" value="ECO:0007669"/>
    <property type="project" value="UniProtKB-ARBA"/>
</dbReference>
<dbReference type="GO" id="GO:0003676">
    <property type="term" value="F:nucleic acid binding"/>
    <property type="evidence" value="ECO:0007669"/>
    <property type="project" value="InterPro"/>
</dbReference>
<evidence type="ECO:0000256" key="2">
    <source>
        <dbReference type="ARBA" id="ARBA00007692"/>
    </source>
</evidence>
<dbReference type="Gene3D" id="1.25.70.10">
    <property type="entry name" value="Transcription termination factor 3, mitochondrial"/>
    <property type="match status" value="1"/>
</dbReference>
<dbReference type="GO" id="GO:0005739">
    <property type="term" value="C:mitochondrion"/>
    <property type="evidence" value="ECO:0007669"/>
    <property type="project" value="UniProtKB-SubCell"/>
</dbReference>
<dbReference type="FunFam" id="1.25.70.10:FF:000002">
    <property type="entry name" value="transcription termination factor 3, mitochondrial"/>
    <property type="match status" value="1"/>
</dbReference>
<comment type="similarity">
    <text evidence="2">Belongs to the mTERF family.</text>
</comment>
<evidence type="ECO:0000256" key="5">
    <source>
        <dbReference type="ARBA" id="ARBA00023128"/>
    </source>
</evidence>
<proteinExistence type="inferred from homology"/>
<dbReference type="Pfam" id="PF02536">
    <property type="entry name" value="mTERF"/>
    <property type="match status" value="1"/>
</dbReference>
<comment type="subcellular location">
    <subcellularLocation>
        <location evidence="1">Mitochondrion</location>
    </subcellularLocation>
</comment>
<dbReference type="Proteomes" id="UP000324832">
    <property type="component" value="Unassembled WGS sequence"/>
</dbReference>
<dbReference type="EMBL" id="FZQP02001449">
    <property type="protein sequence ID" value="VVC92924.1"/>
    <property type="molecule type" value="Genomic_DNA"/>
</dbReference>
<dbReference type="AlphaFoldDB" id="A0A5E4Q3U8"/>
<evidence type="ECO:0000256" key="6">
    <source>
        <dbReference type="ARBA" id="ARBA00023163"/>
    </source>
</evidence>
<dbReference type="InterPro" id="IPR003690">
    <property type="entry name" value="MTERF"/>
</dbReference>
<organism evidence="8 9">
    <name type="scientific">Leptidea sinapis</name>
    <dbReference type="NCBI Taxonomy" id="189913"/>
    <lineage>
        <taxon>Eukaryota</taxon>
        <taxon>Metazoa</taxon>
        <taxon>Ecdysozoa</taxon>
        <taxon>Arthropoda</taxon>
        <taxon>Hexapoda</taxon>
        <taxon>Insecta</taxon>
        <taxon>Pterygota</taxon>
        <taxon>Neoptera</taxon>
        <taxon>Endopterygota</taxon>
        <taxon>Lepidoptera</taxon>
        <taxon>Glossata</taxon>
        <taxon>Ditrysia</taxon>
        <taxon>Papilionoidea</taxon>
        <taxon>Pieridae</taxon>
        <taxon>Dismorphiinae</taxon>
        <taxon>Leptidea</taxon>
    </lineage>
</organism>
<sequence length="323" mass="38101">MTFVRTRPKYRDLCTSASILDVRTNIKSASVLDIHTDDLSDVVPHHSQSFNLAAYVNTSETLQNLVHLNVNLSKIEKKPYITENILKLDFHRDMKRNILFLKEFVNVDCIGDFITMNPLILCEPVEDLEVRVNYLQSKSFNIEAIKRIISKNPFWLMFSTVRIDRRLGFFQNKFELNGYDMRYLASKQPKLITYQLNSIITNSFVIKEEMGFNDKEVKSLLLKKPKLWMLNQRSLFQRFNYIHNIMNIPHERILQHPDVLMSRNFRVKQRHEFLDKLGRSQYNPAKENYVPLMALCEGTDIDFCTKFAKCNVDDFNIFLKTQV</sequence>
<evidence type="ECO:0000256" key="7">
    <source>
        <dbReference type="ARBA" id="ARBA00071275"/>
    </source>
</evidence>
<keyword evidence="9" id="KW-1185">Reference proteome</keyword>
<evidence type="ECO:0000256" key="1">
    <source>
        <dbReference type="ARBA" id="ARBA00004173"/>
    </source>
</evidence>
<evidence type="ECO:0000313" key="9">
    <source>
        <dbReference type="Proteomes" id="UP000324832"/>
    </source>
</evidence>
<dbReference type="GO" id="GO:0006390">
    <property type="term" value="P:mitochondrial transcription"/>
    <property type="evidence" value="ECO:0007669"/>
    <property type="project" value="TreeGrafter"/>
</dbReference>
<dbReference type="SMART" id="SM00733">
    <property type="entry name" value="Mterf"/>
    <property type="match status" value="4"/>
</dbReference>
<keyword evidence="3" id="KW-0809">Transit peptide</keyword>
<dbReference type="InterPro" id="IPR038538">
    <property type="entry name" value="MTERF_sf"/>
</dbReference>
<evidence type="ECO:0000313" key="8">
    <source>
        <dbReference type="EMBL" id="VVC92924.1"/>
    </source>
</evidence>
<evidence type="ECO:0000256" key="4">
    <source>
        <dbReference type="ARBA" id="ARBA00023015"/>
    </source>
</evidence>
<reference evidence="8 9" key="1">
    <citation type="submission" date="2017-07" db="EMBL/GenBank/DDBJ databases">
        <authorList>
            <person name="Talla V."/>
            <person name="Backstrom N."/>
        </authorList>
    </citation>
    <scope>NUCLEOTIDE SEQUENCE [LARGE SCALE GENOMIC DNA]</scope>
</reference>
<protein>
    <recommendedName>
        <fullName evidence="7">Transcription termination factor 3, mitochondrial</fullName>
    </recommendedName>
</protein>
<dbReference type="PANTHER" id="PTHR13068:SF112">
    <property type="entry name" value="TRANSCRIPTION TERMINATION FACTOR 3, MITOCHONDRIAL"/>
    <property type="match status" value="1"/>
</dbReference>
<gene>
    <name evidence="8" type="ORF">LSINAPIS_LOCUS5233</name>
</gene>
<dbReference type="PANTHER" id="PTHR13068">
    <property type="entry name" value="CGI-12 PROTEIN-RELATED"/>
    <property type="match status" value="1"/>
</dbReference>
<evidence type="ECO:0000256" key="3">
    <source>
        <dbReference type="ARBA" id="ARBA00022946"/>
    </source>
</evidence>
<name>A0A5E4Q3U8_9NEOP</name>
<dbReference type="GO" id="GO:0061668">
    <property type="term" value="P:mitochondrial ribosome assembly"/>
    <property type="evidence" value="ECO:0007669"/>
    <property type="project" value="TreeGrafter"/>
</dbReference>
<keyword evidence="5" id="KW-0496">Mitochondrion</keyword>
<keyword evidence="6" id="KW-0804">Transcription</keyword>
<accession>A0A5E4Q3U8</accession>
<keyword evidence="4" id="KW-0805">Transcription regulation</keyword>